<organism evidence="1 2">
    <name type="scientific">Coleophoma crateriformis</name>
    <dbReference type="NCBI Taxonomy" id="565419"/>
    <lineage>
        <taxon>Eukaryota</taxon>
        <taxon>Fungi</taxon>
        <taxon>Dikarya</taxon>
        <taxon>Ascomycota</taxon>
        <taxon>Pezizomycotina</taxon>
        <taxon>Leotiomycetes</taxon>
        <taxon>Helotiales</taxon>
        <taxon>Dermateaceae</taxon>
        <taxon>Coleophoma</taxon>
    </lineage>
</organism>
<dbReference type="AlphaFoldDB" id="A0A3D8Q4W5"/>
<evidence type="ECO:0008006" key="3">
    <source>
        <dbReference type="Google" id="ProtNLM"/>
    </source>
</evidence>
<sequence length="517" mass="58594">MCHLENNREEGLSLTTDFVRDDIAEYVIISHDRWYGADSIATRYFIDSTSGSKTQAGDNDSRSCREHDNRNTSHYFLLNVFRIDKLSLAILSCIIKHEYRLYRDIAIHCNYLSNISGPVLEKNENSDKLFSKHNHHVWARKLQALITPISVEFLLEDWEELDNKESQKGCIHESGSHIKPLQGNVPSGLNFSGRISWAEVWKTPRKEAIPYLILGGLKAQILPIRKEERQELVQMLRTSTNKSGTKYGNFSDASSTSSVSEVEHFAAKKLSELNMTLDCNGSYLTILHDLCVLNKTQLNFACVEGYQESHSASFWSSVRSDNSPRKDFADLAEKILGDKLLEFLRADIVHARQDVSRGGCSDICRKDPELDMRQEFSVNDQLSRAINYQIACKKDGTYCPFAVFSILVLLIYGEVVKDTFEGTQEENNTSWEGVWRLAPALCEVEETFAMLRDSSQAPQDNLWGIYRLSISGSTIRLRSIVISGADRKESFATSGNNLSITRYGNHTVESIMSRILL</sequence>
<reference evidence="1 2" key="1">
    <citation type="journal article" date="2018" name="IMA Fungus">
        <title>IMA Genome-F 9: Draft genome sequence of Annulohypoxylon stygium, Aspergillus mulundensis, Berkeleyomyces basicola (syn. Thielaviopsis basicola), Ceratocystis smalleyi, two Cercospora beticola strains, Coleophoma cylindrospora, Fusarium fracticaudum, Phialophora cf. hyalina, and Morchella septimelata.</title>
        <authorList>
            <person name="Wingfield B.D."/>
            <person name="Bills G.F."/>
            <person name="Dong Y."/>
            <person name="Huang W."/>
            <person name="Nel W.J."/>
            <person name="Swalarsk-Parry B.S."/>
            <person name="Vaghefi N."/>
            <person name="Wilken P.M."/>
            <person name="An Z."/>
            <person name="de Beer Z.W."/>
            <person name="De Vos L."/>
            <person name="Chen L."/>
            <person name="Duong T.A."/>
            <person name="Gao Y."/>
            <person name="Hammerbacher A."/>
            <person name="Kikkert J.R."/>
            <person name="Li Y."/>
            <person name="Li H."/>
            <person name="Li K."/>
            <person name="Li Q."/>
            <person name="Liu X."/>
            <person name="Ma X."/>
            <person name="Naidoo K."/>
            <person name="Pethybridge S.J."/>
            <person name="Sun J."/>
            <person name="Steenkamp E.T."/>
            <person name="van der Nest M.A."/>
            <person name="van Wyk S."/>
            <person name="Wingfield M.J."/>
            <person name="Xiong C."/>
            <person name="Yue Q."/>
            <person name="Zhang X."/>
        </authorList>
    </citation>
    <scope>NUCLEOTIDE SEQUENCE [LARGE SCALE GENOMIC DNA]</scope>
    <source>
        <strain evidence="1 2">BP5796</strain>
    </source>
</reference>
<dbReference type="EMBL" id="PDLN01000024">
    <property type="protein sequence ID" value="RDW56852.1"/>
    <property type="molecule type" value="Genomic_DNA"/>
</dbReference>
<dbReference type="PANTHER" id="PTHR10622">
    <property type="entry name" value="HET DOMAIN-CONTAINING PROTEIN"/>
    <property type="match status" value="1"/>
</dbReference>
<evidence type="ECO:0000313" key="2">
    <source>
        <dbReference type="Proteomes" id="UP000256328"/>
    </source>
</evidence>
<comment type="caution">
    <text evidence="1">The sequence shown here is derived from an EMBL/GenBank/DDBJ whole genome shotgun (WGS) entry which is preliminary data.</text>
</comment>
<dbReference type="Proteomes" id="UP000256328">
    <property type="component" value="Unassembled WGS sequence"/>
</dbReference>
<accession>A0A3D8Q4W5</accession>
<dbReference type="PANTHER" id="PTHR10622:SF11">
    <property type="entry name" value="HET-DOMAIN-CONTAINING PROTEIN"/>
    <property type="match status" value="1"/>
</dbReference>
<evidence type="ECO:0000313" key="1">
    <source>
        <dbReference type="EMBL" id="RDW56852.1"/>
    </source>
</evidence>
<keyword evidence="2" id="KW-1185">Reference proteome</keyword>
<proteinExistence type="predicted"/>
<gene>
    <name evidence="1" type="ORF">BP5796_12919</name>
</gene>
<name>A0A3D8Q4W5_9HELO</name>
<protein>
    <recommendedName>
        <fullName evidence="3">Heterokaryon incompatibility domain-containing protein</fullName>
    </recommendedName>
</protein>